<keyword evidence="1" id="KW-0472">Membrane</keyword>
<reference evidence="2" key="1">
    <citation type="submission" date="2023-02" db="EMBL/GenBank/DDBJ databases">
        <title>Gut commensal Christensenella minuta modulates host metabolism via a new class of secondary bile acids.</title>
        <authorList>
            <person name="Liu C."/>
        </authorList>
    </citation>
    <scope>NUCLEOTIDE SEQUENCE</scope>
    <source>
        <strain evidence="2">CA70</strain>
    </source>
</reference>
<dbReference type="EMBL" id="CP117826">
    <property type="protein sequence ID" value="XCC61327.1"/>
    <property type="molecule type" value="Genomic_DNA"/>
</dbReference>
<accession>A0AAU8A679</accession>
<keyword evidence="1" id="KW-1133">Transmembrane helix</keyword>
<keyword evidence="1" id="KW-0812">Transmembrane</keyword>
<protein>
    <submittedName>
        <fullName evidence="2">ECF transporter S component</fullName>
    </submittedName>
</protein>
<proteinExistence type="predicted"/>
<sequence length="185" mass="19164">MLRTIALQKETLKTKSAAILTAVVLAVALPQLFHIAGAVSGTGTALGQAFLPMHLPILLIGLLAGPFVGATAGALSPLLSFALTGMPVAAIVPFMMIELAGYGLFAGLLMQTKMPVIAKLLLAQLAGRALRAAAVLIAVYGMGSESIAVSSIWTSIAAGLPGLALQWCLIPLAVFWLQNREKRHA</sequence>
<feature type="transmembrane region" description="Helical" evidence="1">
    <location>
        <begin position="88"/>
        <end position="110"/>
    </location>
</feature>
<name>A0AAU8A679_9FIRM</name>
<dbReference type="AlphaFoldDB" id="A0AAU8A679"/>
<feature type="transmembrane region" description="Helical" evidence="1">
    <location>
        <begin position="152"/>
        <end position="177"/>
    </location>
</feature>
<evidence type="ECO:0000256" key="1">
    <source>
        <dbReference type="SAM" id="Phobius"/>
    </source>
</evidence>
<feature type="transmembrane region" description="Helical" evidence="1">
    <location>
        <begin position="57"/>
        <end position="81"/>
    </location>
</feature>
<gene>
    <name evidence="2" type="ORF">PUP29_07235</name>
</gene>
<dbReference type="RefSeq" id="WP_079546505.1">
    <property type="nucleotide sequence ID" value="NZ_CP117826.1"/>
</dbReference>
<dbReference type="Gene3D" id="1.10.1760.20">
    <property type="match status" value="1"/>
</dbReference>
<evidence type="ECO:0000313" key="2">
    <source>
        <dbReference type="EMBL" id="XCC61327.1"/>
    </source>
</evidence>
<organism evidence="2">
    <name type="scientific">Christensenella massiliensis</name>
    <dbReference type="NCBI Taxonomy" id="1805714"/>
    <lineage>
        <taxon>Bacteria</taxon>
        <taxon>Bacillati</taxon>
        <taxon>Bacillota</taxon>
        <taxon>Clostridia</taxon>
        <taxon>Christensenellales</taxon>
        <taxon>Christensenellaceae</taxon>
        <taxon>Christensenella</taxon>
    </lineage>
</organism>